<dbReference type="EC" id="2.3.1.18" evidence="4"/>
<keyword evidence="2 4" id="KW-0808">Transferase</keyword>
<dbReference type="GO" id="GO:0008870">
    <property type="term" value="F:galactoside O-acetyltransferase activity"/>
    <property type="evidence" value="ECO:0007669"/>
    <property type="project" value="UniProtKB-EC"/>
</dbReference>
<reference evidence="4 5" key="1">
    <citation type="submission" date="2015-01" db="EMBL/GenBank/DDBJ databases">
        <authorList>
            <person name="Aslett A.Martin."/>
            <person name="De Silva Nishadi"/>
        </authorList>
    </citation>
    <scope>NUCLEOTIDE SEQUENCE [LARGE SCALE GENOMIC DNA]</scope>
    <source>
        <strain evidence="4 5">R28058</strain>
    </source>
</reference>
<keyword evidence="3" id="KW-0812">Transmembrane</keyword>
<protein>
    <submittedName>
        <fullName evidence="4">Galactoside O-acetyltransferase</fullName>
        <ecNumber evidence="4">2.3.1.18</ecNumber>
    </submittedName>
</protein>
<keyword evidence="3" id="KW-1133">Transmembrane helix</keyword>
<dbReference type="InterPro" id="IPR011004">
    <property type="entry name" value="Trimer_LpxA-like_sf"/>
</dbReference>
<organism evidence="4 5">
    <name type="scientific">Paraclostridium sordellii</name>
    <name type="common">Clostridium sordellii</name>
    <dbReference type="NCBI Taxonomy" id="1505"/>
    <lineage>
        <taxon>Bacteria</taxon>
        <taxon>Bacillati</taxon>
        <taxon>Bacillota</taxon>
        <taxon>Clostridia</taxon>
        <taxon>Peptostreptococcales</taxon>
        <taxon>Peptostreptococcaceae</taxon>
        <taxon>Paraclostridium</taxon>
    </lineage>
</organism>
<dbReference type="PANTHER" id="PTHR23416:SF23">
    <property type="entry name" value="ACETYLTRANSFERASE C18B11.09C-RELATED"/>
    <property type="match status" value="1"/>
</dbReference>
<dbReference type="CDD" id="cd04647">
    <property type="entry name" value="LbH_MAT_like"/>
    <property type="match status" value="1"/>
</dbReference>
<dbReference type="OrthoDB" id="9801697at2"/>
<dbReference type="PANTHER" id="PTHR23416">
    <property type="entry name" value="SIALIC ACID SYNTHASE-RELATED"/>
    <property type="match status" value="1"/>
</dbReference>
<dbReference type="Gene3D" id="2.160.10.10">
    <property type="entry name" value="Hexapeptide repeat proteins"/>
    <property type="match status" value="1"/>
</dbReference>
<feature type="transmembrane region" description="Helical" evidence="3">
    <location>
        <begin position="12"/>
        <end position="34"/>
    </location>
</feature>
<dbReference type="SUPFAM" id="SSF51161">
    <property type="entry name" value="Trimeric LpxA-like enzymes"/>
    <property type="match status" value="1"/>
</dbReference>
<dbReference type="RefSeq" id="WP_055342519.1">
    <property type="nucleotide sequence ID" value="NZ_CDNI01000021.1"/>
</dbReference>
<dbReference type="AlphaFoldDB" id="A0A0C7GDP8"/>
<keyword evidence="3" id="KW-0472">Membrane</keyword>
<dbReference type="InterPro" id="IPR051159">
    <property type="entry name" value="Hexapeptide_acetyltransf"/>
</dbReference>
<comment type="similarity">
    <text evidence="1">Belongs to the transferase hexapeptide repeat family.</text>
</comment>
<gene>
    <name evidence="4" type="primary">lacA</name>
    <name evidence="4" type="ORF">R28058_22821</name>
</gene>
<evidence type="ECO:0000313" key="5">
    <source>
        <dbReference type="Proteomes" id="UP000049127"/>
    </source>
</evidence>
<keyword evidence="4" id="KW-0012">Acyltransferase</keyword>
<name>A0A0C7GDP8_PARSO</name>
<dbReference type="EMBL" id="CEKZ01000003">
    <property type="protein sequence ID" value="CEQ04549.1"/>
    <property type="molecule type" value="Genomic_DNA"/>
</dbReference>
<proteinExistence type="inferred from homology"/>
<evidence type="ECO:0000256" key="2">
    <source>
        <dbReference type="ARBA" id="ARBA00022679"/>
    </source>
</evidence>
<dbReference type="Proteomes" id="UP000049127">
    <property type="component" value="Unassembled WGS sequence"/>
</dbReference>
<sequence length="158" mass="17599">MIELFYRIIKKILIIFHKILNFGLYKNGVILYGIPKLINRKNINLDHNVRINGNVFIHGDGGVHIGENTTLSYGATIISTGYDVRSWDKNKINKNHKSKSINIGKNVWICANATILPGVNISDEIVVAAGSLVNSDLLESGYIYGGIPAKKLRKFYKG</sequence>
<evidence type="ECO:0000256" key="1">
    <source>
        <dbReference type="ARBA" id="ARBA00007274"/>
    </source>
</evidence>
<evidence type="ECO:0000313" key="4">
    <source>
        <dbReference type="EMBL" id="CEQ04549.1"/>
    </source>
</evidence>
<evidence type="ECO:0000256" key="3">
    <source>
        <dbReference type="SAM" id="Phobius"/>
    </source>
</evidence>
<accession>A0A0C7GDP8</accession>